<dbReference type="Gene3D" id="3.30.160.170">
    <property type="entry name" value="FlaG-like"/>
    <property type="match status" value="1"/>
</dbReference>
<evidence type="ECO:0000313" key="1">
    <source>
        <dbReference type="EMBL" id="EPR36231.1"/>
    </source>
</evidence>
<dbReference type="eggNOG" id="COG1334">
    <property type="taxonomic scope" value="Bacteria"/>
</dbReference>
<dbReference type="EMBL" id="ATHI01000001">
    <property type="protein sequence ID" value="EPR36231.1"/>
    <property type="molecule type" value="Genomic_DNA"/>
</dbReference>
<dbReference type="STRING" id="1121439.dsat_1759"/>
<name>S7THE2_9BACT</name>
<keyword evidence="1" id="KW-0282">Flagellum</keyword>
<keyword evidence="2" id="KW-1185">Reference proteome</keyword>
<organism evidence="1 2">
    <name type="scientific">Alkalidesulfovibrio alkalitolerans DSM 16529</name>
    <dbReference type="NCBI Taxonomy" id="1121439"/>
    <lineage>
        <taxon>Bacteria</taxon>
        <taxon>Pseudomonadati</taxon>
        <taxon>Thermodesulfobacteriota</taxon>
        <taxon>Desulfovibrionia</taxon>
        <taxon>Desulfovibrionales</taxon>
        <taxon>Desulfovibrionaceae</taxon>
        <taxon>Alkalidesulfovibrio</taxon>
    </lineage>
</organism>
<keyword evidence="1" id="KW-0969">Cilium</keyword>
<proteinExistence type="predicted"/>
<dbReference type="OrthoDB" id="5461074at2"/>
<dbReference type="RefSeq" id="WP_020885645.1">
    <property type="nucleotide sequence ID" value="NZ_ATHI01000001.1"/>
</dbReference>
<dbReference type="PATRIC" id="fig|1121439.3.peg.143"/>
<sequence length="124" mass="13778">MHIEHITTQLASLAEGRVRKDTGGARQGGGEPVDLVERAFERKTDDSLRKDKEILDAAGKKLEEALAERGLKLKYHVDEASDTVQVEIVDPESGKVVRKLPPDDILKLARSVREMARGFLDKMS</sequence>
<reference evidence="1 2" key="1">
    <citation type="journal article" date="2013" name="Genome Announc.">
        <title>Draft genome sequences for three mercury-methylating, sulfate-reducing bacteria.</title>
        <authorList>
            <person name="Brown S.D."/>
            <person name="Hurt R.A.Jr."/>
            <person name="Gilmour C.C."/>
            <person name="Elias D.A."/>
        </authorList>
    </citation>
    <scope>NUCLEOTIDE SEQUENCE [LARGE SCALE GENOMIC DNA]</scope>
    <source>
        <strain evidence="1 2">DSM 16529</strain>
    </source>
</reference>
<comment type="caution">
    <text evidence="1">The sequence shown here is derived from an EMBL/GenBank/DDBJ whole genome shotgun (WGS) entry which is preliminary data.</text>
</comment>
<protein>
    <submittedName>
        <fullName evidence="1">Flagellar protein FlaG protein</fullName>
    </submittedName>
</protein>
<gene>
    <name evidence="1" type="ORF">dsat_1759</name>
</gene>
<dbReference type="InterPro" id="IPR005186">
    <property type="entry name" value="FlaG"/>
</dbReference>
<dbReference type="SUPFAM" id="SSF160214">
    <property type="entry name" value="FlaG-like"/>
    <property type="match status" value="1"/>
</dbReference>
<dbReference type="InterPro" id="IPR035924">
    <property type="entry name" value="FlaG-like_sf"/>
</dbReference>
<dbReference type="Proteomes" id="UP000014975">
    <property type="component" value="Unassembled WGS sequence"/>
</dbReference>
<dbReference type="Pfam" id="PF03646">
    <property type="entry name" value="FlaG"/>
    <property type="match status" value="1"/>
</dbReference>
<evidence type="ECO:0000313" key="2">
    <source>
        <dbReference type="Proteomes" id="UP000014975"/>
    </source>
</evidence>
<dbReference type="AlphaFoldDB" id="S7THE2"/>
<accession>S7THE2</accession>
<keyword evidence="1" id="KW-0966">Cell projection</keyword>